<gene>
    <name evidence="3" type="ORF">M9Y10_039845</name>
</gene>
<keyword evidence="4" id="KW-1185">Reference proteome</keyword>
<protein>
    <recommendedName>
        <fullName evidence="2">Protein kinase domain-containing protein</fullName>
    </recommendedName>
</protein>
<dbReference type="Pfam" id="PF08238">
    <property type="entry name" value="Sel1"/>
    <property type="match status" value="2"/>
</dbReference>
<dbReference type="EMBL" id="JAPFFF010000067">
    <property type="protein sequence ID" value="KAK8836213.1"/>
    <property type="molecule type" value="Genomic_DNA"/>
</dbReference>
<sequence length="364" mass="41259">MGHVSTTTLSNIFKSQQLKSKITKHDTIYCLFAVAKGMSYLHEHLICHGNLCPNNIIVDSANQFYICDYGLYKIKKLYVSDSDMYDKDYKDPKMSQNGPVMSNDVYSFGVLMCEICLSFFCENEQLSLQQFLAINDENKYKYFPSLFADLIPKCLNSTISFKQILSVFQKSSQIISSSTVENLYEKFNEFNYIVNLADKNDPVALNKLGKMYENGINFEIDLNKALQYYGKAANLNYSKAQKNLGVLMQKMANNDFKKLAIGASFLKQSAEQGDIRGMAVYGVALMNGNGVRTDFKKAEKYLKNAADLGDSNSQVNYGIALLKTNQSISRINEGLKYIKKAIEKSNPYAFYMYGLLLREGKYLD</sequence>
<evidence type="ECO:0000313" key="4">
    <source>
        <dbReference type="Proteomes" id="UP001470230"/>
    </source>
</evidence>
<accession>A0ABR2GQK2</accession>
<dbReference type="InterPro" id="IPR001245">
    <property type="entry name" value="Ser-Thr/Tyr_kinase_cat_dom"/>
</dbReference>
<evidence type="ECO:0000313" key="3">
    <source>
        <dbReference type="EMBL" id="KAK8836213.1"/>
    </source>
</evidence>
<dbReference type="InterPro" id="IPR011990">
    <property type="entry name" value="TPR-like_helical_dom_sf"/>
</dbReference>
<dbReference type="PANTHER" id="PTHR11102:SF160">
    <property type="entry name" value="ERAD-ASSOCIATED E3 UBIQUITIN-PROTEIN LIGASE COMPONENT HRD3"/>
    <property type="match status" value="1"/>
</dbReference>
<dbReference type="Pfam" id="PF07714">
    <property type="entry name" value="PK_Tyr_Ser-Thr"/>
    <property type="match status" value="1"/>
</dbReference>
<reference evidence="3 4" key="1">
    <citation type="submission" date="2024-04" db="EMBL/GenBank/DDBJ databases">
        <title>Tritrichomonas musculus Genome.</title>
        <authorList>
            <person name="Alves-Ferreira E."/>
            <person name="Grigg M."/>
            <person name="Lorenzi H."/>
            <person name="Galac M."/>
        </authorList>
    </citation>
    <scope>NUCLEOTIDE SEQUENCE [LARGE SCALE GENOMIC DNA]</scope>
    <source>
        <strain evidence="3 4">EAF2021</strain>
    </source>
</reference>
<name>A0ABR2GQK2_9EUKA</name>
<dbReference type="PANTHER" id="PTHR11102">
    <property type="entry name" value="SEL-1-LIKE PROTEIN"/>
    <property type="match status" value="1"/>
</dbReference>
<organism evidence="3 4">
    <name type="scientific">Tritrichomonas musculus</name>
    <dbReference type="NCBI Taxonomy" id="1915356"/>
    <lineage>
        <taxon>Eukaryota</taxon>
        <taxon>Metamonada</taxon>
        <taxon>Parabasalia</taxon>
        <taxon>Tritrichomonadida</taxon>
        <taxon>Tritrichomonadidae</taxon>
        <taxon>Tritrichomonas</taxon>
    </lineage>
</organism>
<dbReference type="Gene3D" id="1.10.510.10">
    <property type="entry name" value="Transferase(Phosphotransferase) domain 1"/>
    <property type="match status" value="1"/>
</dbReference>
<dbReference type="SUPFAM" id="SSF56112">
    <property type="entry name" value="Protein kinase-like (PK-like)"/>
    <property type="match status" value="1"/>
</dbReference>
<evidence type="ECO:0000259" key="2">
    <source>
        <dbReference type="PROSITE" id="PS50011"/>
    </source>
</evidence>
<dbReference type="Proteomes" id="UP001470230">
    <property type="component" value="Unassembled WGS sequence"/>
</dbReference>
<dbReference type="InterPro" id="IPR006597">
    <property type="entry name" value="Sel1-like"/>
</dbReference>
<dbReference type="Gene3D" id="1.25.40.10">
    <property type="entry name" value="Tetratricopeptide repeat domain"/>
    <property type="match status" value="1"/>
</dbReference>
<feature type="domain" description="Protein kinase" evidence="2">
    <location>
        <begin position="1"/>
        <end position="175"/>
    </location>
</feature>
<proteinExistence type="inferred from homology"/>
<dbReference type="SMART" id="SM00671">
    <property type="entry name" value="SEL1"/>
    <property type="match status" value="3"/>
</dbReference>
<dbReference type="SUPFAM" id="SSF81901">
    <property type="entry name" value="HCP-like"/>
    <property type="match status" value="1"/>
</dbReference>
<comment type="caution">
    <text evidence="3">The sequence shown here is derived from an EMBL/GenBank/DDBJ whole genome shotgun (WGS) entry which is preliminary data.</text>
</comment>
<evidence type="ECO:0000256" key="1">
    <source>
        <dbReference type="ARBA" id="ARBA00038101"/>
    </source>
</evidence>
<dbReference type="PROSITE" id="PS50011">
    <property type="entry name" value="PROTEIN_KINASE_DOM"/>
    <property type="match status" value="1"/>
</dbReference>
<comment type="similarity">
    <text evidence="1">Belongs to the sel-1 family.</text>
</comment>
<dbReference type="InterPro" id="IPR050767">
    <property type="entry name" value="Sel1_AlgK"/>
</dbReference>
<dbReference type="InterPro" id="IPR000719">
    <property type="entry name" value="Prot_kinase_dom"/>
</dbReference>
<dbReference type="InterPro" id="IPR011009">
    <property type="entry name" value="Kinase-like_dom_sf"/>
</dbReference>